<dbReference type="InterPro" id="IPR020864">
    <property type="entry name" value="MACPF"/>
</dbReference>
<comment type="caution">
    <text evidence="3">The sequence shown here is derived from an EMBL/GenBank/DDBJ whole genome shotgun (WGS) entry which is preliminary data.</text>
</comment>
<evidence type="ECO:0000313" key="3">
    <source>
        <dbReference type="EMBL" id="OPB94629.1"/>
    </source>
</evidence>
<dbReference type="Pfam" id="PF01823">
    <property type="entry name" value="MACPF"/>
    <property type="match status" value="1"/>
</dbReference>
<accession>A0ABX3NDC3</accession>
<sequence length="549" mass="62217">MENNLVNSEKENQLNLETILIQERDPNSTLILRQENSLITVAQKNPLFNMDPTKPLDLVYYLGRAYKVTELPIGSGRNVTLPVIDFEKLFNTYPKSILHKTIRESTSGYFSYSNFERYEKNSSLTKKISGGFKLNLGLFSIGAKREMTRVFKNSEMEDKKRIFGELNVNIIAGSYELKHDADDKKEIGEKFLDPVFLKKLYNNRYDNLIDFYGPYIITSFYSGGRATALYTGINNKEATSESKEKDMNTSINASYGFKMGNNKDGNISAEFGLGKGEGNSSAMSKEITNLELSVKTLGGGGDFGVFSMPKKIEDVNINLSTWASSLNDPNTHVMMDIADDGLSSFSDYLLEENFKKQDAINDEYNLPRNQLKEPQIVVRPQAFYYKNNNELKQLTGLEIQVILITRFGDKIFLDAKDILAKENFDATPFTDSETLSMADKVRMIKAAEAVKNRLGNIYKIKIAVNIKPLAPRSLNSMMNISVDESKMKKYKNPNNNITYLLYSDGAKKFAYAVYDDFILGTYGIKEWVDNMPTTQISSKELYEYKIIGL</sequence>
<dbReference type="Proteomes" id="UP000190016">
    <property type="component" value="Unassembled WGS sequence"/>
</dbReference>
<protein>
    <recommendedName>
        <fullName evidence="5">MACPF domain-containing protein</fullName>
    </recommendedName>
</protein>
<feature type="domain" description="MACPF" evidence="1">
    <location>
        <begin position="198"/>
        <end position="332"/>
    </location>
</feature>
<dbReference type="EMBL" id="MBDS01000001">
    <property type="protein sequence ID" value="OPB94629.1"/>
    <property type="molecule type" value="Genomic_DNA"/>
</dbReference>
<gene>
    <name evidence="3" type="ORF">BB021_18715</name>
</gene>
<dbReference type="InterPro" id="IPR048467">
    <property type="entry name" value="MACPF_D3"/>
</dbReference>
<evidence type="ECO:0008006" key="5">
    <source>
        <dbReference type="Google" id="ProtNLM"/>
    </source>
</evidence>
<feature type="domain" description="MACPF protein D3" evidence="2">
    <location>
        <begin position="487"/>
        <end position="549"/>
    </location>
</feature>
<evidence type="ECO:0000313" key="4">
    <source>
        <dbReference type="Proteomes" id="UP000190016"/>
    </source>
</evidence>
<reference evidence="3 4" key="1">
    <citation type="submission" date="2016-07" db="EMBL/GenBank/DDBJ databases">
        <title>Revisiting the Taxonomy of the Elizabethkingia Genus based on Whole-Genome Sequencing, Optical Mapping, and MALDI-TOF.</title>
        <authorList>
            <person name="Nicholson A.C."/>
        </authorList>
    </citation>
    <scope>NUCLEOTIDE SEQUENCE [LARGE SCALE GENOMIC DNA]</scope>
    <source>
        <strain evidence="3 4">C1558</strain>
    </source>
</reference>
<name>A0ABX3NDC3_9FLAO</name>
<keyword evidence="4" id="KW-1185">Reference proteome</keyword>
<evidence type="ECO:0000259" key="2">
    <source>
        <dbReference type="Pfam" id="PF20785"/>
    </source>
</evidence>
<proteinExistence type="predicted"/>
<dbReference type="Pfam" id="PF20785">
    <property type="entry name" value="MACPF_D3"/>
    <property type="match status" value="1"/>
</dbReference>
<dbReference type="Gene3D" id="3.30.160.840">
    <property type="match status" value="1"/>
</dbReference>
<organism evidence="3 4">
    <name type="scientific">Elizabethkingia ursingii</name>
    <dbReference type="NCBI Taxonomy" id="1756150"/>
    <lineage>
        <taxon>Bacteria</taxon>
        <taxon>Pseudomonadati</taxon>
        <taxon>Bacteroidota</taxon>
        <taxon>Flavobacteriia</taxon>
        <taxon>Flavobacteriales</taxon>
        <taxon>Weeksellaceae</taxon>
        <taxon>Elizabethkingia</taxon>
    </lineage>
</organism>
<evidence type="ECO:0000259" key="1">
    <source>
        <dbReference type="Pfam" id="PF01823"/>
    </source>
</evidence>